<dbReference type="AlphaFoldDB" id="A0A2U8QYC0"/>
<feature type="transmembrane region" description="Helical" evidence="1">
    <location>
        <begin position="182"/>
        <end position="207"/>
    </location>
</feature>
<evidence type="ECO:0008006" key="4">
    <source>
        <dbReference type="Google" id="ProtNLM"/>
    </source>
</evidence>
<protein>
    <recommendedName>
        <fullName evidence="4">Carotenoid biosynthesis protein</fullName>
    </recommendedName>
</protein>
<evidence type="ECO:0000313" key="2">
    <source>
        <dbReference type="EMBL" id="AWM15152.1"/>
    </source>
</evidence>
<sequence length="305" mass="35182">MNHAIKQERPFLRLLELFGFVLGAGIFENIGVNSAHAYYYDIRRIMMIADVPLEILLLEASIWYAAFNLAIKLNLPKWGIPFIVGLFGSIQDMTIDPAAVFDSYALQDTVANTVNLKYPGAFIDGYLSGQWNWTNPGYENSFFGIPIYNFSGWMYLMFFYTVWILIGRWLQEKFDSIVVGYFYPFIAGVLNVACLGFPLTVFLVFGTFDSNQSTFQSELIILCINFAFAISLLVFYRKRLTKIDIRKDGVILFLLPVIMHLYDVFYAFIQKVEIAYIPVLIVSLLHFAYLFYVYQKSKNMTSIVY</sequence>
<dbReference type="KEGG" id="fse:DI487_15670"/>
<keyword evidence="3" id="KW-1185">Reference proteome</keyword>
<evidence type="ECO:0000313" key="3">
    <source>
        <dbReference type="Proteomes" id="UP000245429"/>
    </source>
</evidence>
<keyword evidence="1" id="KW-0472">Membrane</keyword>
<feature type="transmembrane region" description="Helical" evidence="1">
    <location>
        <begin position="51"/>
        <end position="71"/>
    </location>
</feature>
<gene>
    <name evidence="2" type="ORF">DI487_15670</name>
</gene>
<evidence type="ECO:0000256" key="1">
    <source>
        <dbReference type="SAM" id="Phobius"/>
    </source>
</evidence>
<reference evidence="2 3" key="1">
    <citation type="submission" date="2018-05" db="EMBL/GenBank/DDBJ databases">
        <title>Flavobacterium sp. MEBiC07310.</title>
        <authorList>
            <person name="Baek K."/>
        </authorList>
    </citation>
    <scope>NUCLEOTIDE SEQUENCE [LARGE SCALE GENOMIC DNA]</scope>
    <source>
        <strain evidence="2 3">MEBiC07310</strain>
    </source>
</reference>
<feature type="transmembrane region" description="Helical" evidence="1">
    <location>
        <begin position="152"/>
        <end position="170"/>
    </location>
</feature>
<name>A0A2U8QYC0_9FLAO</name>
<feature type="transmembrane region" description="Helical" evidence="1">
    <location>
        <begin position="275"/>
        <end position="294"/>
    </location>
</feature>
<dbReference type="EMBL" id="CP029463">
    <property type="protein sequence ID" value="AWM15152.1"/>
    <property type="molecule type" value="Genomic_DNA"/>
</dbReference>
<feature type="transmembrane region" description="Helical" evidence="1">
    <location>
        <begin position="249"/>
        <end position="269"/>
    </location>
</feature>
<keyword evidence="1" id="KW-0812">Transmembrane</keyword>
<dbReference type="Proteomes" id="UP000245429">
    <property type="component" value="Chromosome"/>
</dbReference>
<proteinExistence type="predicted"/>
<accession>A0A2U8QYC0</accession>
<organism evidence="2 3">
    <name type="scientific">Flavobacterium sediminis</name>
    <dbReference type="NCBI Taxonomy" id="2201181"/>
    <lineage>
        <taxon>Bacteria</taxon>
        <taxon>Pseudomonadati</taxon>
        <taxon>Bacteroidota</taxon>
        <taxon>Flavobacteriia</taxon>
        <taxon>Flavobacteriales</taxon>
        <taxon>Flavobacteriaceae</taxon>
        <taxon>Flavobacterium</taxon>
    </lineage>
</organism>
<feature type="transmembrane region" description="Helical" evidence="1">
    <location>
        <begin position="17"/>
        <end position="39"/>
    </location>
</feature>
<keyword evidence="1" id="KW-1133">Transmembrane helix</keyword>
<feature type="transmembrane region" description="Helical" evidence="1">
    <location>
        <begin position="219"/>
        <end position="237"/>
    </location>
</feature>